<name>A0A225U8T2_RAOOR</name>
<gene>
    <name evidence="2" type="ORF">CFY86_13520</name>
    <name evidence="3" type="ORF">LM286_13100</name>
</gene>
<dbReference type="InterPro" id="IPR014161">
    <property type="entry name" value="Tol-Pal_TolA"/>
</dbReference>
<dbReference type="EMBL" id="NKYI01000020">
    <property type="protein sequence ID" value="PIK83766.1"/>
    <property type="molecule type" value="Genomic_DNA"/>
</dbReference>
<dbReference type="EMBL" id="CP145163">
    <property type="protein sequence ID" value="WWC14174.1"/>
    <property type="molecule type" value="Genomic_DNA"/>
</dbReference>
<sequence length="142" mass="15705">MTVRRSPLLFCFLSLLLTACSGTASPPESAEKAKLSAEVDKLFADYEMGSDNSPRATNLRYLHQVRTAIFAKIDQPQAYQGQKCSVRLTFQRDGKVQNPTQAHGDPALCAEIIAALQEAQIPPAPDEQTYQTFNNAIMDFRP</sequence>
<dbReference type="AlphaFoldDB" id="A0A225U8T2"/>
<evidence type="ECO:0000313" key="4">
    <source>
        <dbReference type="Proteomes" id="UP000229713"/>
    </source>
</evidence>
<dbReference type="Proteomes" id="UP001350972">
    <property type="component" value="Chromosome"/>
</dbReference>
<keyword evidence="1" id="KW-0732">Signal</keyword>
<dbReference type="Pfam" id="PF06519">
    <property type="entry name" value="TolA"/>
    <property type="match status" value="1"/>
</dbReference>
<organism evidence="2 4">
    <name type="scientific">Raoultella ornithinolytica</name>
    <name type="common">Klebsiella ornithinolytica</name>
    <dbReference type="NCBI Taxonomy" id="54291"/>
    <lineage>
        <taxon>Bacteria</taxon>
        <taxon>Pseudomonadati</taxon>
        <taxon>Pseudomonadota</taxon>
        <taxon>Gammaproteobacteria</taxon>
        <taxon>Enterobacterales</taxon>
        <taxon>Enterobacteriaceae</taxon>
        <taxon>Klebsiella/Raoultella group</taxon>
        <taxon>Raoultella</taxon>
    </lineage>
</organism>
<evidence type="ECO:0000313" key="5">
    <source>
        <dbReference type="Proteomes" id="UP001350972"/>
    </source>
</evidence>
<evidence type="ECO:0000313" key="2">
    <source>
        <dbReference type="EMBL" id="PIK83766.1"/>
    </source>
</evidence>
<reference evidence="2 4" key="1">
    <citation type="submission" date="2017-07" db="EMBL/GenBank/DDBJ databases">
        <title>Raoultella ornithinolytica strain HH3 draft genome.</title>
        <authorList>
            <person name="Duceppe M.-O."/>
            <person name="Huang H."/>
            <person name="Phipps-Todd B."/>
        </authorList>
    </citation>
    <scope>NUCLEOTIDE SEQUENCE [LARGE SCALE GENOMIC DNA]</scope>
    <source>
        <strain evidence="2 4">HH3</strain>
    </source>
</reference>
<keyword evidence="5" id="KW-1185">Reference proteome</keyword>
<dbReference type="RefSeq" id="WP_004862255.1">
    <property type="nucleotide sequence ID" value="NZ_ABDFAB020000002.1"/>
</dbReference>
<dbReference type="Gene3D" id="3.30.1150.10">
    <property type="match status" value="1"/>
</dbReference>
<proteinExistence type="predicted"/>
<dbReference type="GO" id="GO:0019534">
    <property type="term" value="F:toxin transmembrane transporter activity"/>
    <property type="evidence" value="ECO:0007669"/>
    <property type="project" value="InterPro"/>
</dbReference>
<feature type="chain" id="PRO_5044569704" evidence="1">
    <location>
        <begin position="25"/>
        <end position="142"/>
    </location>
</feature>
<dbReference type="PROSITE" id="PS51257">
    <property type="entry name" value="PROKAR_LIPOPROTEIN"/>
    <property type="match status" value="1"/>
</dbReference>
<dbReference type="PaxDb" id="1286170-RORB6_05860"/>
<dbReference type="Proteomes" id="UP000229713">
    <property type="component" value="Unassembled WGS sequence"/>
</dbReference>
<feature type="signal peptide" evidence="1">
    <location>
        <begin position="1"/>
        <end position="24"/>
    </location>
</feature>
<dbReference type="GO" id="GO:0016020">
    <property type="term" value="C:membrane"/>
    <property type="evidence" value="ECO:0007669"/>
    <property type="project" value="InterPro"/>
</dbReference>
<dbReference type="GeneID" id="93754115"/>
<evidence type="ECO:0000313" key="3">
    <source>
        <dbReference type="EMBL" id="WWC14174.1"/>
    </source>
</evidence>
<reference evidence="3 5" key="2">
    <citation type="submission" date="2024-02" db="EMBL/GenBank/DDBJ databases">
        <title>Tn5403 promotes plasmid rearrangements and degradation of the Klebsiella pneumoniae carbapenemase (KPC) transposon Tn4401.</title>
        <authorList>
            <person name="Sheppard A.E."/>
            <person name="Barry K.E."/>
            <person name="Parikh H.I."/>
            <person name="Vegesana K."/>
            <person name="Sebra R."/>
            <person name="George S."/>
            <person name="Sanderson N.D."/>
            <person name="Stoesser N."/>
            <person name="Eyre D.W."/>
            <person name="Crook D.W."/>
            <person name="Walker A.S."/>
            <person name="Mathers A.J."/>
        </authorList>
    </citation>
    <scope>NUCLEOTIDE SEQUENCE [LARGE SCALE GENOMIC DNA]</scope>
    <source>
        <strain evidence="3 5">CAV1921</strain>
    </source>
</reference>
<dbReference type="SUPFAM" id="SSF74653">
    <property type="entry name" value="TolA/TonB C-terminal domain"/>
    <property type="match status" value="1"/>
</dbReference>
<protein>
    <submittedName>
        <fullName evidence="3">Cell envelope integrity TolA C-terminal domain-containing protein</fullName>
    </submittedName>
    <submittedName>
        <fullName evidence="2">Protein TolA</fullName>
    </submittedName>
</protein>
<evidence type="ECO:0000256" key="1">
    <source>
        <dbReference type="SAM" id="SignalP"/>
    </source>
</evidence>
<accession>A0A225U8T2</accession>
<dbReference type="GO" id="GO:0043213">
    <property type="term" value="P:bacteriocin transport"/>
    <property type="evidence" value="ECO:0007669"/>
    <property type="project" value="InterPro"/>
</dbReference>